<organism evidence="1 2">
    <name type="scientific">Mariniflexile litorale</name>
    <dbReference type="NCBI Taxonomy" id="3045158"/>
    <lineage>
        <taxon>Bacteria</taxon>
        <taxon>Pseudomonadati</taxon>
        <taxon>Bacteroidota</taxon>
        <taxon>Flavobacteriia</taxon>
        <taxon>Flavobacteriales</taxon>
        <taxon>Flavobacteriaceae</taxon>
        <taxon>Mariniflexile</taxon>
    </lineage>
</organism>
<protein>
    <recommendedName>
        <fullName evidence="3">Tetratricopeptide repeat protein</fullName>
    </recommendedName>
</protein>
<gene>
    <name evidence="1" type="ORF">QLS71_008590</name>
</gene>
<accession>A0AAU7EK86</accession>
<dbReference type="EMBL" id="CP155618">
    <property type="protein sequence ID" value="XBL16063.1"/>
    <property type="molecule type" value="Genomic_DNA"/>
</dbReference>
<dbReference type="RefSeq" id="WP_308993135.1">
    <property type="nucleotide sequence ID" value="NZ_CP155618.1"/>
</dbReference>
<dbReference type="SUPFAM" id="SSF48452">
    <property type="entry name" value="TPR-like"/>
    <property type="match status" value="1"/>
</dbReference>
<dbReference type="AlphaFoldDB" id="A0AAU7EK86"/>
<reference evidence="1" key="1">
    <citation type="submission" date="2024-04" db="EMBL/GenBank/DDBJ databases">
        <title>Mariniflexile litorale, isolated from the shallow sediments of the Sea of Japan.</title>
        <authorList>
            <person name="Romanenko L."/>
            <person name="Isaeva M."/>
        </authorList>
    </citation>
    <scope>NUCLEOTIDE SEQUENCE [LARGE SCALE GENOMIC DNA]</scope>
    <source>
        <strain evidence="1">KMM 9835</strain>
    </source>
</reference>
<keyword evidence="2" id="KW-1185">Reference proteome</keyword>
<evidence type="ECO:0000313" key="2">
    <source>
        <dbReference type="Proteomes" id="UP001224325"/>
    </source>
</evidence>
<dbReference type="KEGG" id="mlil:QLS71_008590"/>
<dbReference type="Gene3D" id="1.25.40.10">
    <property type="entry name" value="Tetratricopeptide repeat domain"/>
    <property type="match status" value="1"/>
</dbReference>
<dbReference type="Proteomes" id="UP001224325">
    <property type="component" value="Chromosome"/>
</dbReference>
<sequence length="244" mass="28226">MENPDYILFENYLLGDLSKEEIIAFETRLESDLKFKNSFNTYKELSSFLEHKFENEPNSTAFQNNLKSISKTYFEKQESSKKVIRFKPWQYAIAASIALLIGITLFNNLSSPIYSDYANYESISLTVRGSQDGLLKTAEKAFNSKDFVTAEVAFKELLLTDEQNSELQFYRGVTNIELNNFAIADWLLEGLKEGQSVYKNKATWYLALSNLKQKKYDVCLEILKELPEDADDYDRAQKLIKKLD</sequence>
<name>A0AAU7EK86_9FLAO</name>
<proteinExistence type="predicted"/>
<dbReference type="InterPro" id="IPR011990">
    <property type="entry name" value="TPR-like_helical_dom_sf"/>
</dbReference>
<evidence type="ECO:0008006" key="3">
    <source>
        <dbReference type="Google" id="ProtNLM"/>
    </source>
</evidence>
<evidence type="ECO:0000313" key="1">
    <source>
        <dbReference type="EMBL" id="XBL16063.1"/>
    </source>
</evidence>